<reference evidence="2" key="1">
    <citation type="journal article" date="2019" name="Int. J. Syst. Evol. Microbiol.">
        <title>The Global Catalogue of Microorganisms (GCM) 10K type strain sequencing project: providing services to taxonomists for standard genome sequencing and annotation.</title>
        <authorList>
            <consortium name="The Broad Institute Genomics Platform"/>
            <consortium name="The Broad Institute Genome Sequencing Center for Infectious Disease"/>
            <person name="Wu L."/>
            <person name="Ma J."/>
        </authorList>
    </citation>
    <scope>NUCLEOTIDE SEQUENCE [LARGE SCALE GENOMIC DNA]</scope>
    <source>
        <strain evidence="2">TBRC 5832</strain>
    </source>
</reference>
<evidence type="ECO:0000313" key="1">
    <source>
        <dbReference type="EMBL" id="MFC4071920.1"/>
    </source>
</evidence>
<gene>
    <name evidence="1" type="ORF">ACFO0C_43900</name>
</gene>
<proteinExistence type="predicted"/>
<protein>
    <submittedName>
        <fullName evidence="1">DUF6193 family natural product biosynthesis protein</fullName>
    </submittedName>
</protein>
<name>A0ABV8JA54_9ACTN</name>
<dbReference type="RefSeq" id="WP_378072792.1">
    <property type="nucleotide sequence ID" value="NZ_JBHSBL010000029.1"/>
</dbReference>
<evidence type="ECO:0000313" key="2">
    <source>
        <dbReference type="Proteomes" id="UP001595867"/>
    </source>
</evidence>
<dbReference type="EMBL" id="JBHSBL010000029">
    <property type="protein sequence ID" value="MFC4071920.1"/>
    <property type="molecule type" value="Genomic_DNA"/>
</dbReference>
<accession>A0ABV8JA54</accession>
<dbReference type="Pfam" id="PF19692">
    <property type="entry name" value="DUF6193"/>
    <property type="match status" value="1"/>
</dbReference>
<organism evidence="1 2">
    <name type="scientific">Actinoplanes subglobosus</name>
    <dbReference type="NCBI Taxonomy" id="1547892"/>
    <lineage>
        <taxon>Bacteria</taxon>
        <taxon>Bacillati</taxon>
        <taxon>Actinomycetota</taxon>
        <taxon>Actinomycetes</taxon>
        <taxon>Micromonosporales</taxon>
        <taxon>Micromonosporaceae</taxon>
        <taxon>Actinoplanes</taxon>
    </lineage>
</organism>
<dbReference type="InterPro" id="IPR045682">
    <property type="entry name" value="DUF6193"/>
</dbReference>
<comment type="caution">
    <text evidence="1">The sequence shown here is derived from an EMBL/GenBank/DDBJ whole genome shotgun (WGS) entry which is preliminary data.</text>
</comment>
<dbReference type="Proteomes" id="UP001595867">
    <property type="component" value="Unassembled WGS sequence"/>
</dbReference>
<sequence>MREEPDPAVLYPDVAAHGSLAAALQAAAADQGLSLTMIATPSDLVRHATMPSVLPHREALFVSAWHFERKWWVSGSANNGLLISGTTPDLHLLPRVVLGWAEGASLGEIAQAAPFDVLTGRFEVPDGNPADVIAAEWQYTLKDAQQSDWPEYLALIEAAYAEPKLRRLYPYTSHWELSFSATPYPFTPSFATLVASRGGAYTVKEWWNGPALAQVTTPAETISIAVDRIPEGLGQGPPHQDR</sequence>
<keyword evidence="2" id="KW-1185">Reference proteome</keyword>